<evidence type="ECO:0000259" key="4">
    <source>
        <dbReference type="PROSITE" id="PS50949"/>
    </source>
</evidence>
<dbReference type="Gene3D" id="1.10.10.10">
    <property type="entry name" value="Winged helix-like DNA-binding domain superfamily/Winged helix DNA-binding domain"/>
    <property type="match status" value="1"/>
</dbReference>
<keyword evidence="3" id="KW-0804">Transcription</keyword>
<accession>A0A0P1I8V9</accession>
<reference evidence="6" key="1">
    <citation type="submission" date="2015-09" db="EMBL/GenBank/DDBJ databases">
        <authorList>
            <person name="Rodrigo-Torres L."/>
            <person name="Arahal D.R."/>
        </authorList>
    </citation>
    <scope>NUCLEOTIDE SEQUENCE [LARGE SCALE GENOMIC DNA]</scope>
    <source>
        <strain evidence="6">CECT 5091</strain>
    </source>
</reference>
<dbReference type="InterPro" id="IPR036390">
    <property type="entry name" value="WH_DNA-bd_sf"/>
</dbReference>
<dbReference type="STRING" id="1715692.RUE5091_01934"/>
<feature type="domain" description="HTH gntR-type" evidence="4">
    <location>
        <begin position="15"/>
        <end position="82"/>
    </location>
</feature>
<dbReference type="AlphaFoldDB" id="A0A0P1I8V9"/>
<gene>
    <name evidence="5" type="primary">lutR</name>
    <name evidence="5" type="ORF">RUE5091_01934</name>
</gene>
<evidence type="ECO:0000313" key="6">
    <source>
        <dbReference type="Proteomes" id="UP000051260"/>
    </source>
</evidence>
<dbReference type="SMART" id="SM00895">
    <property type="entry name" value="FCD"/>
    <property type="match status" value="1"/>
</dbReference>
<dbReference type="InterPro" id="IPR008920">
    <property type="entry name" value="TF_FadR/GntR_C"/>
</dbReference>
<dbReference type="Pfam" id="PF07729">
    <property type="entry name" value="FCD"/>
    <property type="match status" value="1"/>
</dbReference>
<evidence type="ECO:0000256" key="1">
    <source>
        <dbReference type="ARBA" id="ARBA00023015"/>
    </source>
</evidence>
<dbReference type="PANTHER" id="PTHR43537:SF53">
    <property type="entry name" value="HTH-TYPE TRANSCRIPTIONAL REPRESSOR NANR"/>
    <property type="match status" value="1"/>
</dbReference>
<dbReference type="OrthoDB" id="7618373at2"/>
<dbReference type="Pfam" id="PF00392">
    <property type="entry name" value="GntR"/>
    <property type="match status" value="1"/>
</dbReference>
<dbReference type="EMBL" id="CYUD01000005">
    <property type="protein sequence ID" value="CUJ98535.1"/>
    <property type="molecule type" value="Genomic_DNA"/>
</dbReference>
<organism evidence="5 6">
    <name type="scientific">Ruegeria denitrificans</name>
    <dbReference type="NCBI Taxonomy" id="1715692"/>
    <lineage>
        <taxon>Bacteria</taxon>
        <taxon>Pseudomonadati</taxon>
        <taxon>Pseudomonadota</taxon>
        <taxon>Alphaproteobacteria</taxon>
        <taxon>Rhodobacterales</taxon>
        <taxon>Roseobacteraceae</taxon>
        <taxon>Ruegeria</taxon>
    </lineage>
</organism>
<dbReference type="InterPro" id="IPR011711">
    <property type="entry name" value="GntR_C"/>
</dbReference>
<dbReference type="SMART" id="SM00345">
    <property type="entry name" value="HTH_GNTR"/>
    <property type="match status" value="1"/>
</dbReference>
<evidence type="ECO:0000256" key="2">
    <source>
        <dbReference type="ARBA" id="ARBA00023125"/>
    </source>
</evidence>
<sequence length="237" mass="26450">MTNEAEDKLDTLRTDPDEQMIVDRIYSAVMEQKLAPRTKLSELALCETFGVGRMRVRRALLLLSSQGIVDLQSNRGAYVACPSADEAREVFVARLMIETGIVRELARCIGENDVQALRAHVEKEELARKSDDRTEVIRLSGAFHVELAERHENPVLTRVVRELVTRTSLIVALFGTNQASTCPDDEHASIIDAIVSGNPHSAEEAIRHHLLHVQNSLDLEQTQKAEPDLVKILTGRI</sequence>
<dbReference type="PANTHER" id="PTHR43537">
    <property type="entry name" value="TRANSCRIPTIONAL REGULATOR, GNTR FAMILY"/>
    <property type="match status" value="1"/>
</dbReference>
<keyword evidence="2" id="KW-0238">DNA-binding</keyword>
<dbReference type="RefSeq" id="WP_058281781.1">
    <property type="nucleotide sequence ID" value="NZ_CYUD01000005.1"/>
</dbReference>
<keyword evidence="6" id="KW-1185">Reference proteome</keyword>
<dbReference type="Gene3D" id="1.20.120.530">
    <property type="entry name" value="GntR ligand-binding domain-like"/>
    <property type="match status" value="1"/>
</dbReference>
<dbReference type="SUPFAM" id="SSF48008">
    <property type="entry name" value="GntR ligand-binding domain-like"/>
    <property type="match status" value="1"/>
</dbReference>
<dbReference type="GO" id="GO:0003700">
    <property type="term" value="F:DNA-binding transcription factor activity"/>
    <property type="evidence" value="ECO:0007669"/>
    <property type="project" value="InterPro"/>
</dbReference>
<dbReference type="InterPro" id="IPR000524">
    <property type="entry name" value="Tscrpt_reg_HTH_GntR"/>
</dbReference>
<dbReference type="Proteomes" id="UP000051260">
    <property type="component" value="Unassembled WGS sequence"/>
</dbReference>
<protein>
    <submittedName>
        <fullName evidence="5">L-lactate utilization operon repressor</fullName>
    </submittedName>
</protein>
<evidence type="ECO:0000313" key="5">
    <source>
        <dbReference type="EMBL" id="CUJ98535.1"/>
    </source>
</evidence>
<dbReference type="PROSITE" id="PS50949">
    <property type="entry name" value="HTH_GNTR"/>
    <property type="match status" value="1"/>
</dbReference>
<dbReference type="SUPFAM" id="SSF46785">
    <property type="entry name" value="Winged helix' DNA-binding domain"/>
    <property type="match status" value="1"/>
</dbReference>
<proteinExistence type="predicted"/>
<keyword evidence="1" id="KW-0805">Transcription regulation</keyword>
<evidence type="ECO:0000256" key="3">
    <source>
        <dbReference type="ARBA" id="ARBA00023163"/>
    </source>
</evidence>
<dbReference type="GO" id="GO:0003677">
    <property type="term" value="F:DNA binding"/>
    <property type="evidence" value="ECO:0007669"/>
    <property type="project" value="UniProtKB-KW"/>
</dbReference>
<dbReference type="InterPro" id="IPR036388">
    <property type="entry name" value="WH-like_DNA-bd_sf"/>
</dbReference>
<name>A0A0P1I8V9_9RHOB</name>